<feature type="compositionally biased region" description="Basic and acidic residues" evidence="1">
    <location>
        <begin position="84"/>
        <end position="95"/>
    </location>
</feature>
<dbReference type="Proteomes" id="UP001454036">
    <property type="component" value="Unassembled WGS sequence"/>
</dbReference>
<evidence type="ECO:0000256" key="1">
    <source>
        <dbReference type="SAM" id="MobiDB-lite"/>
    </source>
</evidence>
<comment type="caution">
    <text evidence="3">The sequence shown here is derived from an EMBL/GenBank/DDBJ whole genome shotgun (WGS) entry which is preliminary data.</text>
</comment>
<evidence type="ECO:0000313" key="4">
    <source>
        <dbReference type="Proteomes" id="UP001454036"/>
    </source>
</evidence>
<protein>
    <recommendedName>
        <fullName evidence="2">Retroviral polymerase SH3-like domain-containing protein</fullName>
    </recommendedName>
</protein>
<sequence length="95" mass="11099">MNTKKCWRYYDPNTNRTYASRNVVFDKASSWWKNKVVLLDTQELQEKLQFKLKLDSSQEGGSQEESEEPKSLIDGNLQESEDPVQVKKPLENMNS</sequence>
<keyword evidence="4" id="KW-1185">Reference proteome</keyword>
<proteinExistence type="predicted"/>
<reference evidence="3 4" key="1">
    <citation type="submission" date="2024-01" db="EMBL/GenBank/DDBJ databases">
        <title>The complete chloroplast genome sequence of Lithospermum erythrorhizon: insights into the phylogenetic relationship among Boraginaceae species and the maternal lineages of purple gromwells.</title>
        <authorList>
            <person name="Okada T."/>
            <person name="Watanabe K."/>
        </authorList>
    </citation>
    <scope>NUCLEOTIDE SEQUENCE [LARGE SCALE GENOMIC DNA]</scope>
</reference>
<gene>
    <name evidence="3" type="ORF">LIER_30896</name>
</gene>
<dbReference type="AlphaFoldDB" id="A0AAV3RSF4"/>
<name>A0AAV3RSF4_LITER</name>
<dbReference type="Pfam" id="PF25597">
    <property type="entry name" value="SH3_retrovirus"/>
    <property type="match status" value="1"/>
</dbReference>
<dbReference type="EMBL" id="BAABME010011262">
    <property type="protein sequence ID" value="GAA0183495.1"/>
    <property type="molecule type" value="Genomic_DNA"/>
</dbReference>
<dbReference type="InterPro" id="IPR057670">
    <property type="entry name" value="SH3_retrovirus"/>
</dbReference>
<evidence type="ECO:0000259" key="2">
    <source>
        <dbReference type="Pfam" id="PF25597"/>
    </source>
</evidence>
<evidence type="ECO:0000313" key="3">
    <source>
        <dbReference type="EMBL" id="GAA0183495.1"/>
    </source>
</evidence>
<organism evidence="3 4">
    <name type="scientific">Lithospermum erythrorhizon</name>
    <name type="common">Purple gromwell</name>
    <name type="synonym">Lithospermum officinale var. erythrorhizon</name>
    <dbReference type="NCBI Taxonomy" id="34254"/>
    <lineage>
        <taxon>Eukaryota</taxon>
        <taxon>Viridiplantae</taxon>
        <taxon>Streptophyta</taxon>
        <taxon>Embryophyta</taxon>
        <taxon>Tracheophyta</taxon>
        <taxon>Spermatophyta</taxon>
        <taxon>Magnoliopsida</taxon>
        <taxon>eudicotyledons</taxon>
        <taxon>Gunneridae</taxon>
        <taxon>Pentapetalae</taxon>
        <taxon>asterids</taxon>
        <taxon>lamiids</taxon>
        <taxon>Boraginales</taxon>
        <taxon>Boraginaceae</taxon>
        <taxon>Boraginoideae</taxon>
        <taxon>Lithospermeae</taxon>
        <taxon>Lithospermum</taxon>
    </lineage>
</organism>
<accession>A0AAV3RSF4</accession>
<feature type="region of interest" description="Disordered" evidence="1">
    <location>
        <begin position="54"/>
        <end position="95"/>
    </location>
</feature>
<feature type="domain" description="Retroviral polymerase SH3-like" evidence="2">
    <location>
        <begin position="3"/>
        <end position="31"/>
    </location>
</feature>